<dbReference type="EMBL" id="JBBPFD010000020">
    <property type="protein sequence ID" value="KAK7883897.1"/>
    <property type="molecule type" value="Genomic_DNA"/>
</dbReference>
<organism evidence="2 3">
    <name type="scientific">Mugilogobius chulae</name>
    <name type="common">yellowstripe goby</name>
    <dbReference type="NCBI Taxonomy" id="88201"/>
    <lineage>
        <taxon>Eukaryota</taxon>
        <taxon>Metazoa</taxon>
        <taxon>Chordata</taxon>
        <taxon>Craniata</taxon>
        <taxon>Vertebrata</taxon>
        <taxon>Euteleostomi</taxon>
        <taxon>Actinopterygii</taxon>
        <taxon>Neopterygii</taxon>
        <taxon>Teleostei</taxon>
        <taxon>Neoteleostei</taxon>
        <taxon>Acanthomorphata</taxon>
        <taxon>Gobiaria</taxon>
        <taxon>Gobiiformes</taxon>
        <taxon>Gobioidei</taxon>
        <taxon>Gobiidae</taxon>
        <taxon>Gobionellinae</taxon>
        <taxon>Mugilogobius</taxon>
    </lineage>
</organism>
<feature type="compositionally biased region" description="Polar residues" evidence="1">
    <location>
        <begin position="67"/>
        <end position="80"/>
    </location>
</feature>
<feature type="region of interest" description="Disordered" evidence="1">
    <location>
        <begin position="49"/>
        <end position="177"/>
    </location>
</feature>
<sequence>MEETHRSEMMTLQHSMTVLEMLEAKMVNKGNRSVDKVDVKKEIAQYRNLLKKGGAKRNERQPIMPRSSPNIPEPSNLSKTPNHENPIASWIPTTPKPSEICENPIASLNPKTPDPSKVPETPIPTLIDETSTPPKPLSMTTQFPPGSLSLLNPPKSPEPHSHRDIRDIDSLQYPPKP</sequence>
<proteinExistence type="predicted"/>
<evidence type="ECO:0000313" key="2">
    <source>
        <dbReference type="EMBL" id="KAK7883897.1"/>
    </source>
</evidence>
<comment type="caution">
    <text evidence="2">The sequence shown here is derived from an EMBL/GenBank/DDBJ whole genome shotgun (WGS) entry which is preliminary data.</text>
</comment>
<reference evidence="3" key="1">
    <citation type="submission" date="2024-04" db="EMBL/GenBank/DDBJ databases">
        <title>Salinicola lusitanus LLJ914,a marine bacterium isolated from the Okinawa Trough.</title>
        <authorList>
            <person name="Li J."/>
        </authorList>
    </citation>
    <scope>NUCLEOTIDE SEQUENCE [LARGE SCALE GENOMIC DNA]</scope>
</reference>
<keyword evidence="3" id="KW-1185">Reference proteome</keyword>
<gene>
    <name evidence="2" type="ORF">WMY93_027020</name>
</gene>
<feature type="compositionally biased region" description="Polar residues" evidence="1">
    <location>
        <begin position="128"/>
        <end position="144"/>
    </location>
</feature>
<name>A0AAW0MW54_9GOBI</name>
<dbReference type="Proteomes" id="UP001460270">
    <property type="component" value="Unassembled WGS sequence"/>
</dbReference>
<evidence type="ECO:0000256" key="1">
    <source>
        <dbReference type="SAM" id="MobiDB-lite"/>
    </source>
</evidence>
<protein>
    <submittedName>
        <fullName evidence="2">Uncharacterized protein</fullName>
    </submittedName>
</protein>
<accession>A0AAW0MW54</accession>
<evidence type="ECO:0000313" key="3">
    <source>
        <dbReference type="Proteomes" id="UP001460270"/>
    </source>
</evidence>
<dbReference type="AlphaFoldDB" id="A0AAW0MW54"/>
<feature type="compositionally biased region" description="Basic and acidic residues" evidence="1">
    <location>
        <begin position="157"/>
        <end position="169"/>
    </location>
</feature>